<dbReference type="Proteomes" id="UP000435837">
    <property type="component" value="Unassembled WGS sequence"/>
</dbReference>
<proteinExistence type="predicted"/>
<gene>
    <name evidence="1" type="ORF">Scani_05870</name>
</gene>
<name>A0A640RZH5_9ACTN</name>
<dbReference type="AlphaFoldDB" id="A0A640RZH5"/>
<accession>A0A640RZH5</accession>
<comment type="caution">
    <text evidence="1">The sequence shown here is derived from an EMBL/GenBank/DDBJ whole genome shotgun (WGS) entry which is preliminary data.</text>
</comment>
<sequence>MAAAGSVGVGLAAVTSVIVGTAALDRRPAVLAAVEPGPAVLAAIEPGPAVLAVFGSVSVALTAARSARSVTGCLGAPGAAGSAAGLPPAGGFRSVGGAPEGALRDRSAVRASSPALRPACMAFMRYHLRHRL</sequence>
<organism evidence="1 2">
    <name type="scientific">Streptomyces caniferus</name>
    <dbReference type="NCBI Taxonomy" id="285557"/>
    <lineage>
        <taxon>Bacteria</taxon>
        <taxon>Bacillati</taxon>
        <taxon>Actinomycetota</taxon>
        <taxon>Actinomycetes</taxon>
        <taxon>Kitasatosporales</taxon>
        <taxon>Streptomycetaceae</taxon>
        <taxon>Streptomyces</taxon>
    </lineage>
</organism>
<dbReference type="EMBL" id="BLIN01000002">
    <property type="protein sequence ID" value="GFE04319.1"/>
    <property type="molecule type" value="Genomic_DNA"/>
</dbReference>
<evidence type="ECO:0000313" key="1">
    <source>
        <dbReference type="EMBL" id="GFE04319.1"/>
    </source>
</evidence>
<protein>
    <submittedName>
        <fullName evidence="1">Uncharacterized protein</fullName>
    </submittedName>
</protein>
<reference evidence="1 2" key="1">
    <citation type="submission" date="2019-12" db="EMBL/GenBank/DDBJ databases">
        <title>Whole genome shotgun sequence of Streptomyces caniferus NBRC 15389.</title>
        <authorList>
            <person name="Ichikawa N."/>
            <person name="Kimura A."/>
            <person name="Kitahashi Y."/>
            <person name="Komaki H."/>
            <person name="Tamura T."/>
        </authorList>
    </citation>
    <scope>NUCLEOTIDE SEQUENCE [LARGE SCALE GENOMIC DNA]</scope>
    <source>
        <strain evidence="1 2">NBRC 15389</strain>
    </source>
</reference>
<evidence type="ECO:0000313" key="2">
    <source>
        <dbReference type="Proteomes" id="UP000435837"/>
    </source>
</evidence>